<reference evidence="13" key="1">
    <citation type="submission" date="2019-08" db="EMBL/GenBank/DDBJ databases">
        <title>The improved chromosome-level genome for the pearl oyster Pinctada fucata martensii using PacBio sequencing and Hi-C.</title>
        <authorList>
            <person name="Zheng Z."/>
        </authorList>
    </citation>
    <scope>NUCLEOTIDE SEQUENCE</scope>
    <source>
        <strain evidence="13">ZZ-2019</strain>
        <tissue evidence="13">Adductor muscle</tissue>
    </source>
</reference>
<dbReference type="SMART" id="SM00254">
    <property type="entry name" value="ShKT"/>
    <property type="match status" value="6"/>
</dbReference>
<evidence type="ECO:0000256" key="7">
    <source>
        <dbReference type="PROSITE-ProRule" id="PRU01005"/>
    </source>
</evidence>
<dbReference type="EC" id="3.4.24.-" evidence="9"/>
<keyword evidence="6 8" id="KW-0482">Metalloprotease</keyword>
<dbReference type="PROSITE" id="PS51864">
    <property type="entry name" value="ASTACIN"/>
    <property type="match status" value="1"/>
</dbReference>
<evidence type="ECO:0000256" key="10">
    <source>
        <dbReference type="SAM" id="MobiDB-lite"/>
    </source>
</evidence>
<organism evidence="13 14">
    <name type="scientific">Pinctada imbricata</name>
    <name type="common">Atlantic pearl-oyster</name>
    <name type="synonym">Pinctada martensii</name>
    <dbReference type="NCBI Taxonomy" id="66713"/>
    <lineage>
        <taxon>Eukaryota</taxon>
        <taxon>Metazoa</taxon>
        <taxon>Spiralia</taxon>
        <taxon>Lophotrochozoa</taxon>
        <taxon>Mollusca</taxon>
        <taxon>Bivalvia</taxon>
        <taxon>Autobranchia</taxon>
        <taxon>Pteriomorphia</taxon>
        <taxon>Pterioida</taxon>
        <taxon>Pterioidea</taxon>
        <taxon>Pteriidae</taxon>
        <taxon>Pinctada</taxon>
    </lineage>
</organism>
<dbReference type="GO" id="GO:0008270">
    <property type="term" value="F:zinc ion binding"/>
    <property type="evidence" value="ECO:0007669"/>
    <property type="project" value="UniProtKB-UniRule"/>
</dbReference>
<dbReference type="Gene3D" id="3.40.390.10">
    <property type="entry name" value="Collagenase (Catalytic Domain)"/>
    <property type="match status" value="1"/>
</dbReference>
<dbReference type="InterPro" id="IPR006026">
    <property type="entry name" value="Peptidase_Metallo"/>
</dbReference>
<feature type="domain" description="ShKT" evidence="11">
    <location>
        <begin position="605"/>
        <end position="641"/>
    </location>
</feature>
<dbReference type="GO" id="GO:0004222">
    <property type="term" value="F:metalloendopeptidase activity"/>
    <property type="evidence" value="ECO:0007669"/>
    <property type="project" value="UniProtKB-UniRule"/>
</dbReference>
<name>A0AA89C0Y0_PINIB</name>
<comment type="function">
    <text evidence="1">Metalloprotease.</text>
</comment>
<feature type="domain" description="Peptidase M12A" evidence="12">
    <location>
        <begin position="121"/>
        <end position="321"/>
    </location>
</feature>
<feature type="region of interest" description="Disordered" evidence="10">
    <location>
        <begin position="732"/>
        <end position="766"/>
    </location>
</feature>
<dbReference type="InterPro" id="IPR001506">
    <property type="entry name" value="Peptidase_M12A"/>
</dbReference>
<dbReference type="SUPFAM" id="SSF55486">
    <property type="entry name" value="Metalloproteases ('zincins'), catalytic domain"/>
    <property type="match status" value="1"/>
</dbReference>
<dbReference type="PANTHER" id="PTHR10127">
    <property type="entry name" value="DISCOIDIN, CUB, EGF, LAMININ , AND ZINC METALLOPROTEASE DOMAIN CONTAINING"/>
    <property type="match status" value="1"/>
</dbReference>
<accession>A0AA89C0Y0</accession>
<sequence>MRSAVVQVFLKTAAVFYLCEAQILQELRRINMATEELEGLEDYTELTMDQILTQALGGIDVAAQKMLSPGGHILAELDMNITEDLYHMLYSAPVYGALETMPYFENRRKRRSVRSDRKKRKAVRRIDLRWPKGVIPYTFATNHFTDKEIYTIKIAMREWEKYTCIKFREAASGDRNYVRFQNGPGCNSQLGMVGGMQVLNLDVNGCRWKGLYLHEIGHAIGLVHEHQLPNRDEYISILYHNVAPSMRVWFQKYTNNQVNQFDINYQLSSVMHYGTTAFSADGRSTTIRPKNASNTDSIGKVWRKELAFSDVKTVNRMYECAAHCSSQNVQCRGGGFLDQNCKCICPDGTEDCQLEAGAPTVRPHSRDGDCVNMYDNWQCNVWAKQGECEVNPKFMKVSCKKACNVCGSGVPGPRDNHLATFAWQWLGMFADIFPSDWGVDDCEDLYKDGKCKDWADNGDCLTSVDWMNKNCKKSCGQCGKEKKPKTGTVVCKDDHSDIGECEKWARKGECKINKAWMNKNCKKTCKFCDALVSDEPKVKPRQEYEDDDDGTVNDTDPDNDQGSCTDKHNTRECRGWASKGECERNPGWMVPNCRQSCKKCDDGTCKNLYDDKKCRRWARDRECMKNPVWMHDNCAKSCNTCNKGSKDDDDDDSTRVGRRGNNGGSNDRNDNSNNVPKDDPSNGGTVCKNDHKNDKDCNTWAKYGHCRINPSYMHKNCKLACGVCTPREDTNAGRNDRQNDGSHDESRGGQQTTTTRRPMTTTRTYI</sequence>
<feature type="domain" description="ShKT" evidence="11">
    <location>
        <begin position="491"/>
        <end position="528"/>
    </location>
</feature>
<feature type="active site" evidence="8">
    <location>
        <position position="215"/>
    </location>
</feature>
<evidence type="ECO:0000313" key="14">
    <source>
        <dbReference type="Proteomes" id="UP001186944"/>
    </source>
</evidence>
<dbReference type="PANTHER" id="PTHR10127:SF780">
    <property type="entry name" value="METALLOENDOPEPTIDASE"/>
    <property type="match status" value="1"/>
</dbReference>
<dbReference type="Proteomes" id="UP001186944">
    <property type="component" value="Unassembled WGS sequence"/>
</dbReference>
<evidence type="ECO:0000256" key="8">
    <source>
        <dbReference type="PROSITE-ProRule" id="PRU01211"/>
    </source>
</evidence>
<protein>
    <recommendedName>
        <fullName evidence="9">Metalloendopeptidase</fullName>
        <ecNumber evidence="9">3.4.24.-</ecNumber>
    </recommendedName>
</protein>
<dbReference type="EMBL" id="VSWD01000008">
    <property type="protein sequence ID" value="KAK3095013.1"/>
    <property type="molecule type" value="Genomic_DNA"/>
</dbReference>
<feature type="domain" description="ShKT" evidence="11">
    <location>
        <begin position="442"/>
        <end position="478"/>
    </location>
</feature>
<dbReference type="Pfam" id="PF01400">
    <property type="entry name" value="Astacin"/>
    <property type="match status" value="1"/>
</dbReference>
<dbReference type="InterPro" id="IPR024079">
    <property type="entry name" value="MetalloPept_cat_dom_sf"/>
</dbReference>
<dbReference type="Gene3D" id="1.10.10.1940">
    <property type="match status" value="1"/>
</dbReference>
<keyword evidence="3 8" id="KW-0479">Metal-binding</keyword>
<feature type="compositionally biased region" description="Low complexity" evidence="10">
    <location>
        <begin position="752"/>
        <end position="766"/>
    </location>
</feature>
<feature type="region of interest" description="Disordered" evidence="10">
    <location>
        <begin position="643"/>
        <end position="687"/>
    </location>
</feature>
<feature type="binding site" evidence="8">
    <location>
        <position position="218"/>
    </location>
    <ligand>
        <name>Zn(2+)</name>
        <dbReference type="ChEBI" id="CHEBI:29105"/>
        <note>catalytic</note>
    </ligand>
</feature>
<dbReference type="SMART" id="SM00235">
    <property type="entry name" value="ZnMc"/>
    <property type="match status" value="1"/>
</dbReference>
<dbReference type="PRINTS" id="PR00480">
    <property type="entry name" value="ASTACIN"/>
</dbReference>
<feature type="region of interest" description="Disordered" evidence="10">
    <location>
        <begin position="539"/>
        <end position="570"/>
    </location>
</feature>
<feature type="compositionally biased region" description="Basic and acidic residues" evidence="10">
    <location>
        <begin position="732"/>
        <end position="747"/>
    </location>
</feature>
<keyword evidence="2 8" id="KW-0645">Protease</keyword>
<evidence type="ECO:0000313" key="13">
    <source>
        <dbReference type="EMBL" id="KAK3095013.1"/>
    </source>
</evidence>
<feature type="binding site" evidence="8">
    <location>
        <position position="224"/>
    </location>
    <ligand>
        <name>Zn(2+)</name>
        <dbReference type="ChEBI" id="CHEBI:29105"/>
        <note>catalytic</note>
    </ligand>
</feature>
<dbReference type="AlphaFoldDB" id="A0AA89C0Y0"/>
<comment type="caution">
    <text evidence="13">The sequence shown here is derived from an EMBL/GenBank/DDBJ whole genome shotgun (WGS) entry which is preliminary data.</text>
</comment>
<dbReference type="InterPro" id="IPR003582">
    <property type="entry name" value="ShKT_dom"/>
</dbReference>
<feature type="compositionally biased region" description="Acidic residues" evidence="10">
    <location>
        <begin position="544"/>
        <end position="559"/>
    </location>
</feature>
<evidence type="ECO:0000256" key="6">
    <source>
        <dbReference type="ARBA" id="ARBA00023049"/>
    </source>
</evidence>
<evidence type="ECO:0000256" key="4">
    <source>
        <dbReference type="ARBA" id="ARBA00022801"/>
    </source>
</evidence>
<comment type="cofactor">
    <cofactor evidence="8 9">
        <name>Zn(2+)</name>
        <dbReference type="ChEBI" id="CHEBI:29105"/>
    </cofactor>
    <text evidence="8 9">Binds 1 zinc ion per subunit.</text>
</comment>
<proteinExistence type="predicted"/>
<dbReference type="PROSITE" id="PS51670">
    <property type="entry name" value="SHKT"/>
    <property type="match status" value="6"/>
</dbReference>
<evidence type="ECO:0000256" key="5">
    <source>
        <dbReference type="ARBA" id="ARBA00022833"/>
    </source>
</evidence>
<evidence type="ECO:0000256" key="1">
    <source>
        <dbReference type="ARBA" id="ARBA00002657"/>
    </source>
</evidence>
<keyword evidence="4 8" id="KW-0378">Hydrolase</keyword>
<dbReference type="GO" id="GO:0006508">
    <property type="term" value="P:proteolysis"/>
    <property type="evidence" value="ECO:0007669"/>
    <property type="project" value="UniProtKB-KW"/>
</dbReference>
<dbReference type="InterPro" id="IPR034035">
    <property type="entry name" value="Astacin-like_dom"/>
</dbReference>
<evidence type="ECO:0000256" key="3">
    <source>
        <dbReference type="ARBA" id="ARBA00022723"/>
    </source>
</evidence>
<feature type="domain" description="ShKT" evidence="11">
    <location>
        <begin position="370"/>
        <end position="406"/>
    </location>
</feature>
<gene>
    <name evidence="13" type="ORF">FSP39_009149</name>
</gene>
<comment type="caution">
    <text evidence="7">Lacks conserved residue(s) required for the propagation of feature annotation.</text>
</comment>
<dbReference type="Pfam" id="PF01549">
    <property type="entry name" value="ShK"/>
    <property type="match status" value="6"/>
</dbReference>
<evidence type="ECO:0000256" key="2">
    <source>
        <dbReference type="ARBA" id="ARBA00022670"/>
    </source>
</evidence>
<keyword evidence="5 8" id="KW-0862">Zinc</keyword>
<dbReference type="CDD" id="cd04280">
    <property type="entry name" value="ZnMc_astacin_like"/>
    <property type="match status" value="1"/>
</dbReference>
<evidence type="ECO:0000259" key="12">
    <source>
        <dbReference type="PROSITE" id="PS51864"/>
    </source>
</evidence>
<feature type="domain" description="ShKT" evidence="11">
    <location>
        <begin position="687"/>
        <end position="724"/>
    </location>
</feature>
<feature type="binding site" evidence="8">
    <location>
        <position position="214"/>
    </location>
    <ligand>
        <name>Zn(2+)</name>
        <dbReference type="ChEBI" id="CHEBI:29105"/>
        <note>catalytic</note>
    </ligand>
</feature>
<feature type="domain" description="ShKT" evidence="11">
    <location>
        <begin position="564"/>
        <end position="600"/>
    </location>
</feature>
<evidence type="ECO:0000259" key="11">
    <source>
        <dbReference type="PROSITE" id="PS51670"/>
    </source>
</evidence>
<evidence type="ECO:0000256" key="9">
    <source>
        <dbReference type="RuleBase" id="RU361183"/>
    </source>
</evidence>
<keyword evidence="14" id="KW-1185">Reference proteome</keyword>